<dbReference type="FunFam" id="3.40.50.300:FF:000166">
    <property type="entry name" value="vesicle-fusing ATPase isoform X1"/>
    <property type="match status" value="1"/>
</dbReference>
<dbReference type="Gene3D" id="3.10.330.10">
    <property type="match status" value="1"/>
</dbReference>
<evidence type="ECO:0000256" key="7">
    <source>
        <dbReference type="ARBA" id="ARBA00068637"/>
    </source>
</evidence>
<proteinExistence type="inferred from homology"/>
<dbReference type="GO" id="GO:0006891">
    <property type="term" value="P:intra-Golgi vesicle-mediated transport"/>
    <property type="evidence" value="ECO:0007669"/>
    <property type="project" value="TreeGrafter"/>
</dbReference>
<dbReference type="InterPro" id="IPR039812">
    <property type="entry name" value="Vesicle-fus_ATPase"/>
</dbReference>
<keyword evidence="2 8" id="KW-0813">Transport</keyword>
<dbReference type="Pfam" id="PF17862">
    <property type="entry name" value="AAA_lid_3"/>
    <property type="match status" value="1"/>
</dbReference>
<evidence type="ECO:0000256" key="3">
    <source>
        <dbReference type="ARBA" id="ARBA00022741"/>
    </source>
</evidence>
<dbReference type="InterPro" id="IPR041569">
    <property type="entry name" value="AAA_lid_3"/>
</dbReference>
<evidence type="ECO:0000256" key="8">
    <source>
        <dbReference type="RuleBase" id="RU367045"/>
    </source>
</evidence>
<dbReference type="Gene3D" id="3.40.50.300">
    <property type="entry name" value="P-loop containing nucleotide triphosphate hydrolases"/>
    <property type="match status" value="2"/>
</dbReference>
<evidence type="ECO:0000313" key="11">
    <source>
        <dbReference type="EMBL" id="KAK7752615.1"/>
    </source>
</evidence>
<dbReference type="InterPro" id="IPR029067">
    <property type="entry name" value="CDC48_domain_2-like_sf"/>
</dbReference>
<dbReference type="PROSITE" id="PS00674">
    <property type="entry name" value="AAA"/>
    <property type="match status" value="1"/>
</dbReference>
<keyword evidence="12" id="KW-1185">Reference proteome</keyword>
<feature type="domain" description="AAA+ ATPase" evidence="10">
    <location>
        <begin position="623"/>
        <end position="757"/>
    </location>
</feature>
<organism evidence="11 12">
    <name type="scientific">Diatrype stigma</name>
    <dbReference type="NCBI Taxonomy" id="117547"/>
    <lineage>
        <taxon>Eukaryota</taxon>
        <taxon>Fungi</taxon>
        <taxon>Dikarya</taxon>
        <taxon>Ascomycota</taxon>
        <taxon>Pezizomycotina</taxon>
        <taxon>Sordariomycetes</taxon>
        <taxon>Xylariomycetidae</taxon>
        <taxon>Xylariales</taxon>
        <taxon>Diatrypaceae</taxon>
        <taxon>Diatrype</taxon>
    </lineage>
</organism>
<keyword evidence="8" id="KW-0378">Hydrolase</keyword>
<keyword evidence="4 8" id="KW-0067">ATP-binding</keyword>
<evidence type="ECO:0000256" key="1">
    <source>
        <dbReference type="ARBA" id="ARBA00006914"/>
    </source>
</evidence>
<feature type="compositionally biased region" description="Gly residues" evidence="9">
    <location>
        <begin position="78"/>
        <end position="88"/>
    </location>
</feature>
<feature type="compositionally biased region" description="Low complexity" evidence="9">
    <location>
        <begin position="14"/>
        <end position="24"/>
    </location>
</feature>
<accession>A0AAN9YSV1</accession>
<dbReference type="SUPFAM" id="SSF52540">
    <property type="entry name" value="P-loop containing nucleoside triphosphate hydrolases"/>
    <property type="match status" value="2"/>
</dbReference>
<gene>
    <name evidence="11" type="primary">SEC18</name>
    <name evidence="11" type="ORF">SLS62_005384</name>
</gene>
<dbReference type="GO" id="GO:0005524">
    <property type="term" value="F:ATP binding"/>
    <property type="evidence" value="ECO:0007669"/>
    <property type="project" value="UniProtKB-UniRule"/>
</dbReference>
<dbReference type="PANTHER" id="PTHR23078">
    <property type="entry name" value="VESICULAR-FUSION PROTEIN NSF"/>
    <property type="match status" value="1"/>
</dbReference>
<keyword evidence="3 8" id="KW-0547">Nucleotide-binding</keyword>
<evidence type="ECO:0000259" key="10">
    <source>
        <dbReference type="SMART" id="SM00382"/>
    </source>
</evidence>
<evidence type="ECO:0000256" key="5">
    <source>
        <dbReference type="ARBA" id="ARBA00022927"/>
    </source>
</evidence>
<evidence type="ECO:0000256" key="9">
    <source>
        <dbReference type="SAM" id="MobiDB-lite"/>
    </source>
</evidence>
<dbReference type="FunFam" id="1.10.8.60:FF:000115">
    <property type="entry name" value="N-ethylmaleimide-sensitive fusion protein, putative"/>
    <property type="match status" value="1"/>
</dbReference>
<name>A0AAN9YSV1_9PEZI</name>
<dbReference type="SUPFAM" id="SSF54585">
    <property type="entry name" value="Cdc48 domain 2-like"/>
    <property type="match status" value="1"/>
</dbReference>
<dbReference type="InterPro" id="IPR003960">
    <property type="entry name" value="ATPase_AAA_CS"/>
</dbReference>
<protein>
    <recommendedName>
        <fullName evidence="7 8">Vesicular-fusion protein SEC18</fullName>
    </recommendedName>
</protein>
<dbReference type="Pfam" id="PF00004">
    <property type="entry name" value="AAA"/>
    <property type="match status" value="2"/>
</dbReference>
<comment type="subcellular location">
    <subcellularLocation>
        <location evidence="8">Cytoplasm</location>
    </subcellularLocation>
</comment>
<feature type="region of interest" description="Disordered" evidence="9">
    <location>
        <begin position="1"/>
        <end position="92"/>
    </location>
</feature>
<dbReference type="InterPro" id="IPR003593">
    <property type="entry name" value="AAA+_ATPase"/>
</dbReference>
<dbReference type="InterPro" id="IPR027417">
    <property type="entry name" value="P-loop_NTPase"/>
</dbReference>
<dbReference type="SMART" id="SM00382">
    <property type="entry name" value="AAA"/>
    <property type="match status" value="2"/>
</dbReference>
<dbReference type="FunFam" id="3.40.50.300:FF:000187">
    <property type="entry name" value="Vesicular-fusion ATPase SEC18"/>
    <property type="match status" value="1"/>
</dbReference>
<dbReference type="SUPFAM" id="SSF50692">
    <property type="entry name" value="ADC-like"/>
    <property type="match status" value="1"/>
</dbReference>
<dbReference type="GO" id="GO:0043001">
    <property type="term" value="P:Golgi to plasma membrane protein transport"/>
    <property type="evidence" value="ECO:0007669"/>
    <property type="project" value="TreeGrafter"/>
</dbReference>
<dbReference type="Proteomes" id="UP001320420">
    <property type="component" value="Unassembled WGS sequence"/>
</dbReference>
<sequence>MDNREALFGGGGRRPLPGRQVQPPGARPGGPGGYSPVPPRPSQHDPRLAQPDTSRYYDSPPSAGRDHYRQESASAGYGAPGGYGGGRAPDGQLTLHVEKNKDQDSNICYVSEQDFPGTRGALFYVLLGLQGGIVVTAQAAPDVPPGEIRMNKAQRTWCQVSDRPMRPEDYFSAQVYDGPKSPLASLDVELEFAAKPMGAPVPLDQDDLENVFLGRFHQQILSPGQQGMLSYASYYFKYKVKTVQILDPRMEKTREATANPSERGLVSNQESTKTLLNILPVPPVKLKGSRKRPAPNAILRPDFKFADMGIGGLDDEFSTIFRRAFASRVFPPGLVAEMGISHVKGILLYGPPGTGKTLIARQIGKMLNAREPKIINGPEILNKYVGASEENVRKMFADAEKEYKEAGEDSGLHIIIFDELDAVCKQRGSTGGGTGVGDSVVNQLLTKLDGVDALNNILLIGMTNRKDMIDDALLRPGRLEVHMEISLPDEHGRLQILNIHTAKIRKAKRLSDDIDLNELAHLTKNYSGAELNGLVKAALSYAFTRHTKLGDVTGVMGDPEEVMLTRDDLMRALEDVKPAFGVSEEELESSQPNGVVHYSPHIESILNNGLSFVEQVRTPQNAPLFSVLVHGPRGAGKTALAAEIGLKSEFPFVKLVRPIDVGSNEASKLDYLRRVFADAHKSSLSIVILDRIEALIDWNPIGPRFSNAVVQYISAILQTTPPKGRRLLIIATTSQRSMLDQHGALEFDREIAVPAVKDLRELSALLTATGKFEAPDIDAVVEELRSITGSENVGIGVKAIFSAIETALVRKDQPLASTLAAEISEIIATRNPEGF</sequence>
<dbReference type="GO" id="GO:0016887">
    <property type="term" value="F:ATP hydrolysis activity"/>
    <property type="evidence" value="ECO:0007669"/>
    <property type="project" value="InterPro"/>
</dbReference>
<dbReference type="PANTHER" id="PTHR23078:SF3">
    <property type="entry name" value="VESICLE-FUSING ATPASE"/>
    <property type="match status" value="1"/>
</dbReference>
<dbReference type="InterPro" id="IPR009010">
    <property type="entry name" value="Asp_de-COase-like_dom_sf"/>
</dbReference>
<dbReference type="GO" id="GO:0035494">
    <property type="term" value="P:SNARE complex disassembly"/>
    <property type="evidence" value="ECO:0007669"/>
    <property type="project" value="InterPro"/>
</dbReference>
<feature type="domain" description="AAA+ ATPase" evidence="10">
    <location>
        <begin position="342"/>
        <end position="489"/>
    </location>
</feature>
<keyword evidence="8" id="KW-0931">ER-Golgi transport</keyword>
<dbReference type="EMBL" id="JAKJXP020000036">
    <property type="protein sequence ID" value="KAK7752615.1"/>
    <property type="molecule type" value="Genomic_DNA"/>
</dbReference>
<dbReference type="Gene3D" id="2.40.40.20">
    <property type="match status" value="1"/>
</dbReference>
<reference evidence="11 12" key="1">
    <citation type="submission" date="2024-02" db="EMBL/GenBank/DDBJ databases">
        <title>De novo assembly and annotation of 12 fungi associated with fruit tree decline syndrome in Ontario, Canada.</title>
        <authorList>
            <person name="Sulman M."/>
            <person name="Ellouze W."/>
            <person name="Ilyukhin E."/>
        </authorList>
    </citation>
    <scope>NUCLEOTIDE SEQUENCE [LARGE SCALE GENOMIC DNA]</scope>
    <source>
        <strain evidence="11 12">M11/M66-122</strain>
    </source>
</reference>
<keyword evidence="5 8" id="KW-0653">Protein transport</keyword>
<comment type="caution">
    <text evidence="11">The sequence shown here is derived from an EMBL/GenBank/DDBJ whole genome shotgun (WGS) entry which is preliminary data.</text>
</comment>
<dbReference type="Gene3D" id="1.10.8.60">
    <property type="match status" value="1"/>
</dbReference>
<evidence type="ECO:0000313" key="12">
    <source>
        <dbReference type="Proteomes" id="UP001320420"/>
    </source>
</evidence>
<evidence type="ECO:0000256" key="2">
    <source>
        <dbReference type="ARBA" id="ARBA00022448"/>
    </source>
</evidence>
<evidence type="ECO:0000256" key="6">
    <source>
        <dbReference type="ARBA" id="ARBA00056429"/>
    </source>
</evidence>
<dbReference type="InterPro" id="IPR003959">
    <property type="entry name" value="ATPase_AAA_core"/>
</dbReference>
<dbReference type="AlphaFoldDB" id="A0AAN9YSV1"/>
<dbReference type="GO" id="GO:0005795">
    <property type="term" value="C:Golgi stack"/>
    <property type="evidence" value="ECO:0007669"/>
    <property type="project" value="TreeGrafter"/>
</dbReference>
<keyword evidence="8" id="KW-0963">Cytoplasm</keyword>
<evidence type="ECO:0000256" key="4">
    <source>
        <dbReference type="ARBA" id="ARBA00022840"/>
    </source>
</evidence>
<comment type="function">
    <text evidence="6 8">Required for vesicle-mediated transport. Catalyzes the fusion of transport vesicles within the Golgi cisternae. Is also required for transport from the endoplasmic reticulum to the Golgi stack. Seems to function as a fusion protein required for the delivery of cargo proteins to all compartments of the Golgi stack independent of vesicle origin.</text>
</comment>
<comment type="similarity">
    <text evidence="1 8">Belongs to the AAA ATPase family.</text>
</comment>